<evidence type="ECO:0000259" key="6">
    <source>
        <dbReference type="PROSITE" id="PS50865"/>
    </source>
</evidence>
<reference evidence="7 8" key="1">
    <citation type="journal article" date="2012" name="Proc. Natl. Acad. Sci. U.S.A.">
        <title>Comparative genomics of Ceriporiopsis subvermispora and Phanerochaete chrysosporium provide insight into selective ligninolysis.</title>
        <authorList>
            <person name="Fernandez-Fueyo E."/>
            <person name="Ruiz-Duenas F.J."/>
            <person name="Ferreira P."/>
            <person name="Floudas D."/>
            <person name="Hibbett D.S."/>
            <person name="Canessa P."/>
            <person name="Larrondo L.F."/>
            <person name="James T.Y."/>
            <person name="Seelenfreund D."/>
            <person name="Lobos S."/>
            <person name="Polanco R."/>
            <person name="Tello M."/>
            <person name="Honda Y."/>
            <person name="Watanabe T."/>
            <person name="Watanabe T."/>
            <person name="Ryu J.S."/>
            <person name="Kubicek C.P."/>
            <person name="Schmoll M."/>
            <person name="Gaskell J."/>
            <person name="Hammel K.E."/>
            <person name="St John F.J."/>
            <person name="Vanden Wymelenberg A."/>
            <person name="Sabat G."/>
            <person name="Splinter BonDurant S."/>
            <person name="Syed K."/>
            <person name="Yadav J.S."/>
            <person name="Doddapaneni H."/>
            <person name="Subramanian V."/>
            <person name="Lavin J.L."/>
            <person name="Oguiza J.A."/>
            <person name="Perez G."/>
            <person name="Pisabarro A.G."/>
            <person name="Ramirez L."/>
            <person name="Santoyo F."/>
            <person name="Master E."/>
            <person name="Coutinho P.M."/>
            <person name="Henrissat B."/>
            <person name="Lombard V."/>
            <person name="Magnuson J.K."/>
            <person name="Kuees U."/>
            <person name="Hori C."/>
            <person name="Igarashi K."/>
            <person name="Samejima M."/>
            <person name="Held B.W."/>
            <person name="Barry K.W."/>
            <person name="LaButti K.M."/>
            <person name="Lapidus A."/>
            <person name="Lindquist E.A."/>
            <person name="Lucas S.M."/>
            <person name="Riley R."/>
            <person name="Salamov A.A."/>
            <person name="Hoffmeister D."/>
            <person name="Schwenk D."/>
            <person name="Hadar Y."/>
            <person name="Yarden O."/>
            <person name="de Vries R.P."/>
            <person name="Wiebenga A."/>
            <person name="Stenlid J."/>
            <person name="Eastwood D."/>
            <person name="Grigoriev I.V."/>
            <person name="Berka R.M."/>
            <person name="Blanchette R.A."/>
            <person name="Kersten P."/>
            <person name="Martinez A.T."/>
            <person name="Vicuna R."/>
            <person name="Cullen D."/>
        </authorList>
    </citation>
    <scope>NUCLEOTIDE SEQUENCE [LARGE SCALE GENOMIC DNA]</scope>
    <source>
        <strain evidence="7 8">B</strain>
    </source>
</reference>
<keyword evidence="5" id="KW-0472">Membrane</keyword>
<dbReference type="Proteomes" id="UP000016930">
    <property type="component" value="Unassembled WGS sequence"/>
</dbReference>
<keyword evidence="3" id="KW-0862">Zinc</keyword>
<dbReference type="Pfam" id="PF01753">
    <property type="entry name" value="zf-MYND"/>
    <property type="match status" value="1"/>
</dbReference>
<dbReference type="EMBL" id="KB445811">
    <property type="protein sequence ID" value="EMD32473.1"/>
    <property type="molecule type" value="Genomic_DNA"/>
</dbReference>
<organism evidence="7 8">
    <name type="scientific">Ceriporiopsis subvermispora (strain B)</name>
    <name type="common">White-rot fungus</name>
    <name type="synonym">Gelatoporia subvermispora</name>
    <dbReference type="NCBI Taxonomy" id="914234"/>
    <lineage>
        <taxon>Eukaryota</taxon>
        <taxon>Fungi</taxon>
        <taxon>Dikarya</taxon>
        <taxon>Basidiomycota</taxon>
        <taxon>Agaricomycotina</taxon>
        <taxon>Agaricomycetes</taxon>
        <taxon>Polyporales</taxon>
        <taxon>Gelatoporiaceae</taxon>
        <taxon>Gelatoporia</taxon>
    </lineage>
</organism>
<evidence type="ECO:0000256" key="4">
    <source>
        <dbReference type="PROSITE-ProRule" id="PRU00134"/>
    </source>
</evidence>
<keyword evidence="5" id="KW-0812">Transmembrane</keyword>
<feature type="transmembrane region" description="Helical" evidence="5">
    <location>
        <begin position="636"/>
        <end position="659"/>
    </location>
</feature>
<keyword evidence="8" id="KW-1185">Reference proteome</keyword>
<evidence type="ECO:0000256" key="3">
    <source>
        <dbReference type="ARBA" id="ARBA00022833"/>
    </source>
</evidence>
<feature type="transmembrane region" description="Helical" evidence="5">
    <location>
        <begin position="694"/>
        <end position="713"/>
    </location>
</feature>
<keyword evidence="1" id="KW-0479">Metal-binding</keyword>
<evidence type="ECO:0000256" key="2">
    <source>
        <dbReference type="ARBA" id="ARBA00022771"/>
    </source>
</evidence>
<dbReference type="SUPFAM" id="SSF144232">
    <property type="entry name" value="HIT/MYND zinc finger-like"/>
    <property type="match status" value="1"/>
</dbReference>
<dbReference type="InterPro" id="IPR002893">
    <property type="entry name" value="Znf_MYND"/>
</dbReference>
<dbReference type="InterPro" id="IPR045339">
    <property type="entry name" value="DUF6534"/>
</dbReference>
<dbReference type="HOGENOM" id="CLU_340647_0_0_1"/>
<evidence type="ECO:0000256" key="1">
    <source>
        <dbReference type="ARBA" id="ARBA00022723"/>
    </source>
</evidence>
<name>M2Q6N6_CERS8</name>
<dbReference type="GO" id="GO:0008270">
    <property type="term" value="F:zinc ion binding"/>
    <property type="evidence" value="ECO:0007669"/>
    <property type="project" value="UniProtKB-KW"/>
</dbReference>
<dbReference type="Pfam" id="PF20152">
    <property type="entry name" value="DUF6534"/>
    <property type="match status" value="1"/>
</dbReference>
<keyword evidence="5" id="KW-1133">Transmembrane helix</keyword>
<feature type="transmembrane region" description="Helical" evidence="5">
    <location>
        <begin position="671"/>
        <end position="688"/>
    </location>
</feature>
<feature type="domain" description="MYND-type" evidence="6">
    <location>
        <begin position="383"/>
        <end position="429"/>
    </location>
</feature>
<dbReference type="PROSITE" id="PS50865">
    <property type="entry name" value="ZF_MYND_2"/>
    <property type="match status" value="1"/>
</dbReference>
<sequence>MSLFAARYLRDPACLASVETLFLQSVPGPSNKHRCARAAAGSFKVLVGRIDAAAITTLRLQFPRALDAAMAFVTQPRTSSEIHELAEGLKSAWSSRRCACDMSQALVCGVHEVAEQNPGPRAHDNPLLGLLDLIVPVMSQCVPPTAVDMRALSKANARAIRANQPTTWPVDVDTALPFGAKASLKALLSWAAVFEGPGLFMLILAASNLQGSHIARPIILSSPSVCSAFANVTGRAVQQWKERPEDPKILKRVIADLYHSVLFCSNVLFSASDHEVQRFAAQASEDAACLPLLSDQVLRLLDSHGSAIPSFPERELCITVVRDSFRVIGGRILGLLELPPDELHRYSPDIAAVSMHQTLFSGTPPSIVYSCLTILSRNGFCGARGCTTAMPSTGRKFALCAGCGIVPYCSKECQRSGWKDIVSPHKSMCRKLRSFSEVALGGRKFGGQDGAAVLEKMCRSFGVEDVLVVEVAEHLRSIVSQDPASGSRQVVTRCDCQIAFLWRVWQSPILDTVHQILICHLVCTYAVIDHDNLIALMTETWDLYATAYVIETSQLFYFPLYSDSDYFQMICSFAEFGGQLGKDYVMFEKHLWSESEYTPNVIFGLLGIGADCMQYSEIIVHGKLSALTELSNQFEFYFGAKLCFVSDSLIALSQVAFLWNHQSQISSINTALVTALCALGVLVAWSTMPQSLVYVPFIASLPTLLFNALLASLNARHELRETMHGDDELISVPLSGGTHTASSDDHLPGLPIRIEKEDKIDRSEEIVLLDVWGAYLTESFCSPKGSILVIRGTHAGLQFLVSPLVVPSHDLHDLDLVIRKYDTEKPKRRTGPP</sequence>
<dbReference type="AlphaFoldDB" id="M2Q6N6"/>
<evidence type="ECO:0000313" key="7">
    <source>
        <dbReference type="EMBL" id="EMD32473.1"/>
    </source>
</evidence>
<dbReference type="OrthoDB" id="2785376at2759"/>
<protein>
    <recommendedName>
        <fullName evidence="6">MYND-type domain-containing protein</fullName>
    </recommendedName>
</protein>
<accession>M2Q6N6</accession>
<dbReference type="STRING" id="914234.M2Q6N6"/>
<dbReference type="Gene3D" id="6.10.140.2220">
    <property type="match status" value="1"/>
</dbReference>
<proteinExistence type="predicted"/>
<evidence type="ECO:0000256" key="5">
    <source>
        <dbReference type="SAM" id="Phobius"/>
    </source>
</evidence>
<gene>
    <name evidence="7" type="ORF">CERSUDRAFT_77476</name>
</gene>
<keyword evidence="2 4" id="KW-0863">Zinc-finger</keyword>
<evidence type="ECO:0000313" key="8">
    <source>
        <dbReference type="Proteomes" id="UP000016930"/>
    </source>
</evidence>